<dbReference type="FunFam" id="3.30.70.600:FF:000003">
    <property type="entry name" value="30S ribosomal protein S10"/>
    <property type="match status" value="1"/>
</dbReference>
<gene>
    <name evidence="20" type="ORF">AJ80_00477</name>
</gene>
<evidence type="ECO:0000256" key="15">
    <source>
        <dbReference type="ARBA" id="ARBA00049929"/>
    </source>
</evidence>
<dbReference type="InterPro" id="IPR002306">
    <property type="entry name" value="Trp-tRNA-ligase"/>
</dbReference>
<dbReference type="InterPro" id="IPR050203">
    <property type="entry name" value="Trp-tRNA_synthetase"/>
</dbReference>
<dbReference type="Gene3D" id="3.40.50.620">
    <property type="entry name" value="HUPs"/>
    <property type="match status" value="1"/>
</dbReference>
<dbReference type="InterPro" id="IPR027486">
    <property type="entry name" value="Ribosomal_uS10_dom"/>
</dbReference>
<feature type="compositionally biased region" description="Basic and acidic residues" evidence="18">
    <location>
        <begin position="50"/>
        <end position="64"/>
    </location>
</feature>
<sequence>MFSSQSLRSAWRGCKRLKVSNPSRTLATTGSSVPPVPPTENANTNAPAEAVKEKAENVEVKTEPKPAPTPITSNDVPKEWADRLDSVNTKFRLPRSVQAVYLKPLRRTATHGLPVCDLQLRSYSARHVEFFSDFALRAAYYLGLPASGPVPLPRVHQRWTTIKSNFVHKKSQENFERITMRRLIQIKDGHPDVVQAWLAFLRKHAFHGVGMKANVWEHTSLGVGNAMDEAAKEVEKMIEPELSLFGTSKKAAGAQKSLVDILDKERFTHTSAPINKTMLPSARQTSRLARRTLSPNDAHHLSRPLQRPLARAASSTTTTTSSSSSSSTPSSPRIVFSGIQPTGIPHLGNYLGALRQWVQLQNTYTKSPPSSTTTTSNPPSSSSRSPDDAKLIFSIVDLHALTVPQDPVLLRQWRMEMLAVLLAVGLDPRRCVLFFQSAVPAHAELMWILSTVSSMGYLSRMTQWKSKLQLPENSSLDDSSARARLRLGLFSYPVLQAADVLVHRATEVPVGEDQKQHLEFVREVANSFNHIYGPVLTMPEAMISPAKRVMSLKQPTLKMSKSHADPRSRILLSDPPEEIRAKIKQALTDSESGGITYDPVRRPGVANLIEILSHFEESSSSSGSAGRRTFEEVARENEGVGMRVFKERVAESVVGALEGVRERYVELMGEGKRAYLRDVADEGARKAEENARITLDRVKEAVGM</sequence>
<feature type="region of interest" description="Disordered" evidence="18">
    <location>
        <begin position="363"/>
        <end position="386"/>
    </location>
</feature>
<dbReference type="STRING" id="1447883.A0A2B7Z507"/>
<protein>
    <recommendedName>
        <fullName evidence="13">Small ribosomal subunit protein uS10m</fullName>
        <ecNumber evidence="4">6.1.1.2</ecNumber>
    </recommendedName>
    <alternativeName>
        <fullName evidence="14">37S ribosomal protein S10, mitochondrial</fullName>
    </alternativeName>
    <alternativeName>
        <fullName evidence="17">Mitochondrial ribosomal small subunit protein 10</fullName>
    </alternativeName>
    <alternativeName>
        <fullName evidence="16">Tryptophan--tRNA ligase, mitochondrial</fullName>
    </alternativeName>
    <alternativeName>
        <fullName evidence="12">Tryptophanyl-tRNA synthetase</fullName>
    </alternativeName>
</protein>
<evidence type="ECO:0000256" key="13">
    <source>
        <dbReference type="ARBA" id="ARBA00035261"/>
    </source>
</evidence>
<keyword evidence="6" id="KW-0547">Nucleotide-binding</keyword>
<dbReference type="OrthoDB" id="15808at2759"/>
<name>A0A2B7Z507_POLH7</name>
<dbReference type="InterPro" id="IPR024109">
    <property type="entry name" value="Trp-tRNA-ligase_bac-type"/>
</dbReference>
<dbReference type="GO" id="GO:0005840">
    <property type="term" value="C:ribosome"/>
    <property type="evidence" value="ECO:0007669"/>
    <property type="project" value="UniProtKB-KW"/>
</dbReference>
<keyword evidence="10" id="KW-0030">Aminoacyl-tRNA synthetase</keyword>
<feature type="region of interest" description="Disordered" evidence="18">
    <location>
        <begin position="293"/>
        <end position="337"/>
    </location>
</feature>
<dbReference type="PRINTS" id="PR01039">
    <property type="entry name" value="TRNASYNTHTRP"/>
</dbReference>
<dbReference type="CDD" id="cd00806">
    <property type="entry name" value="TrpRS_core"/>
    <property type="match status" value="1"/>
</dbReference>
<comment type="similarity">
    <text evidence="2">Belongs to the class-I aminoacyl-tRNA synthetase family.</text>
</comment>
<keyword evidence="5 20" id="KW-0436">Ligase</keyword>
<dbReference type="GO" id="GO:0005759">
    <property type="term" value="C:mitochondrial matrix"/>
    <property type="evidence" value="ECO:0007669"/>
    <property type="project" value="UniProtKB-SubCell"/>
</dbReference>
<evidence type="ECO:0000256" key="2">
    <source>
        <dbReference type="ARBA" id="ARBA00005594"/>
    </source>
</evidence>
<dbReference type="PANTHER" id="PTHR43766:SF1">
    <property type="entry name" value="TRYPTOPHAN--TRNA LIGASE, MITOCHONDRIAL"/>
    <property type="match status" value="1"/>
</dbReference>
<dbReference type="GO" id="GO:0004830">
    <property type="term" value="F:tryptophan-tRNA ligase activity"/>
    <property type="evidence" value="ECO:0007669"/>
    <property type="project" value="UniProtKB-EC"/>
</dbReference>
<evidence type="ECO:0000256" key="7">
    <source>
        <dbReference type="ARBA" id="ARBA00022840"/>
    </source>
</evidence>
<dbReference type="SUPFAM" id="SSF52374">
    <property type="entry name" value="Nucleotidylyl transferase"/>
    <property type="match status" value="1"/>
</dbReference>
<reference evidence="20 21" key="1">
    <citation type="submission" date="2017-10" db="EMBL/GenBank/DDBJ databases">
        <title>Comparative genomics in systemic dimorphic fungi from Ajellomycetaceae.</title>
        <authorList>
            <person name="Munoz J.F."/>
            <person name="Mcewen J.G."/>
            <person name="Clay O.K."/>
            <person name="Cuomo C.A."/>
        </authorList>
    </citation>
    <scope>NUCLEOTIDE SEQUENCE [LARGE SCALE GENOMIC DNA]</scope>
    <source>
        <strain evidence="20 21">UAMH7299</strain>
    </source>
</reference>
<evidence type="ECO:0000256" key="18">
    <source>
        <dbReference type="SAM" id="MobiDB-lite"/>
    </source>
</evidence>
<dbReference type="GO" id="GO:0070183">
    <property type="term" value="P:mitochondrial tryptophanyl-tRNA aminoacylation"/>
    <property type="evidence" value="ECO:0007669"/>
    <property type="project" value="TreeGrafter"/>
</dbReference>
<dbReference type="FunFam" id="3.40.50.620:FF:000082">
    <property type="entry name" value="MSW1p Mitochondrial tryptophanyl-tRNA synthetase"/>
    <property type="match status" value="1"/>
</dbReference>
<evidence type="ECO:0000256" key="9">
    <source>
        <dbReference type="ARBA" id="ARBA00022980"/>
    </source>
</evidence>
<keyword evidence="7" id="KW-0067">ATP-binding</keyword>
<keyword evidence="9" id="KW-0689">Ribosomal protein</keyword>
<dbReference type="Gene3D" id="3.30.70.600">
    <property type="entry name" value="Ribosomal protein S10 domain"/>
    <property type="match status" value="1"/>
</dbReference>
<evidence type="ECO:0000256" key="10">
    <source>
        <dbReference type="ARBA" id="ARBA00023146"/>
    </source>
</evidence>
<dbReference type="HAMAP" id="MF_00140_B">
    <property type="entry name" value="Trp_tRNA_synth_B"/>
    <property type="match status" value="1"/>
</dbReference>
<dbReference type="EMBL" id="PDNA01000003">
    <property type="protein sequence ID" value="PGH27927.1"/>
    <property type="molecule type" value="Genomic_DNA"/>
</dbReference>
<dbReference type="PANTHER" id="PTHR43766">
    <property type="entry name" value="TRYPTOPHAN--TRNA LIGASE, MITOCHONDRIAL"/>
    <property type="match status" value="1"/>
</dbReference>
<evidence type="ECO:0000256" key="5">
    <source>
        <dbReference type="ARBA" id="ARBA00022598"/>
    </source>
</evidence>
<dbReference type="Gene3D" id="1.10.240.10">
    <property type="entry name" value="Tyrosyl-Transfer RNA Synthetase"/>
    <property type="match status" value="1"/>
</dbReference>
<dbReference type="SUPFAM" id="SSF54999">
    <property type="entry name" value="Ribosomal protein S10"/>
    <property type="match status" value="1"/>
</dbReference>
<dbReference type="Proteomes" id="UP000224634">
    <property type="component" value="Unassembled WGS sequence"/>
</dbReference>
<dbReference type="InterPro" id="IPR014729">
    <property type="entry name" value="Rossmann-like_a/b/a_fold"/>
</dbReference>
<dbReference type="InterPro" id="IPR001848">
    <property type="entry name" value="Ribosomal_uS10"/>
</dbReference>
<dbReference type="AlphaFoldDB" id="A0A2B7Z507"/>
<feature type="compositionally biased region" description="Low complexity" evidence="18">
    <location>
        <begin position="314"/>
        <end position="332"/>
    </location>
</feature>
<dbReference type="InterPro" id="IPR001412">
    <property type="entry name" value="aa-tRNA-synth_I_CS"/>
</dbReference>
<comment type="catalytic activity">
    <reaction evidence="15">
        <text>tRNA(Trp) + L-tryptophan + ATP = L-tryptophyl-tRNA(Trp) + AMP + diphosphate + H(+)</text>
        <dbReference type="Rhea" id="RHEA:24080"/>
        <dbReference type="Rhea" id="RHEA-COMP:9671"/>
        <dbReference type="Rhea" id="RHEA-COMP:9705"/>
        <dbReference type="ChEBI" id="CHEBI:15378"/>
        <dbReference type="ChEBI" id="CHEBI:30616"/>
        <dbReference type="ChEBI" id="CHEBI:33019"/>
        <dbReference type="ChEBI" id="CHEBI:57912"/>
        <dbReference type="ChEBI" id="CHEBI:78442"/>
        <dbReference type="ChEBI" id="CHEBI:78535"/>
        <dbReference type="ChEBI" id="CHEBI:456215"/>
        <dbReference type="EC" id="6.1.1.2"/>
    </reaction>
</comment>
<comment type="similarity">
    <text evidence="3">Belongs to the universal ribosomal protein uS10 family.</text>
</comment>
<evidence type="ECO:0000256" key="4">
    <source>
        <dbReference type="ARBA" id="ARBA00013161"/>
    </source>
</evidence>
<organism evidence="20 21">
    <name type="scientific">Polytolypa hystricis (strain UAMH7299)</name>
    <dbReference type="NCBI Taxonomy" id="1447883"/>
    <lineage>
        <taxon>Eukaryota</taxon>
        <taxon>Fungi</taxon>
        <taxon>Dikarya</taxon>
        <taxon>Ascomycota</taxon>
        <taxon>Pezizomycotina</taxon>
        <taxon>Eurotiomycetes</taxon>
        <taxon>Eurotiomycetidae</taxon>
        <taxon>Onygenales</taxon>
        <taxon>Onygenales incertae sedis</taxon>
        <taxon>Polytolypa</taxon>
    </lineage>
</organism>
<keyword evidence="21" id="KW-1185">Reference proteome</keyword>
<feature type="compositionally biased region" description="Polar residues" evidence="18">
    <location>
        <begin position="20"/>
        <end position="30"/>
    </location>
</feature>
<feature type="compositionally biased region" description="Low complexity" evidence="18">
    <location>
        <begin position="365"/>
        <end position="384"/>
    </location>
</feature>
<evidence type="ECO:0000313" key="21">
    <source>
        <dbReference type="Proteomes" id="UP000224634"/>
    </source>
</evidence>
<comment type="subcellular location">
    <subcellularLocation>
        <location evidence="1">Mitochondrion matrix</location>
    </subcellularLocation>
</comment>
<dbReference type="Pfam" id="PF00338">
    <property type="entry name" value="Ribosomal_S10"/>
    <property type="match status" value="1"/>
</dbReference>
<feature type="domain" description="Small ribosomal subunit protein uS10" evidence="19">
    <location>
        <begin position="117"/>
        <end position="214"/>
    </location>
</feature>
<feature type="compositionally biased region" description="Low complexity" evidence="18">
    <location>
        <begin position="39"/>
        <end position="49"/>
    </location>
</feature>
<dbReference type="GO" id="GO:0005524">
    <property type="term" value="F:ATP binding"/>
    <property type="evidence" value="ECO:0007669"/>
    <property type="project" value="UniProtKB-KW"/>
</dbReference>
<evidence type="ECO:0000256" key="12">
    <source>
        <dbReference type="ARBA" id="ARBA00030268"/>
    </source>
</evidence>
<dbReference type="PROSITE" id="PS00178">
    <property type="entry name" value="AA_TRNA_LIGASE_I"/>
    <property type="match status" value="1"/>
</dbReference>
<dbReference type="EC" id="6.1.1.2" evidence="4"/>
<dbReference type="SMART" id="SM01403">
    <property type="entry name" value="Ribosomal_S10"/>
    <property type="match status" value="1"/>
</dbReference>
<evidence type="ECO:0000256" key="17">
    <source>
        <dbReference type="ARBA" id="ARBA00078476"/>
    </source>
</evidence>
<evidence type="ECO:0000259" key="19">
    <source>
        <dbReference type="SMART" id="SM01403"/>
    </source>
</evidence>
<feature type="region of interest" description="Disordered" evidence="18">
    <location>
        <begin position="18"/>
        <end position="77"/>
    </location>
</feature>
<dbReference type="Pfam" id="PF00579">
    <property type="entry name" value="tRNA-synt_1b"/>
    <property type="match status" value="1"/>
</dbReference>
<dbReference type="GO" id="GO:0003735">
    <property type="term" value="F:structural constituent of ribosome"/>
    <property type="evidence" value="ECO:0007669"/>
    <property type="project" value="InterPro"/>
</dbReference>
<evidence type="ECO:0000256" key="14">
    <source>
        <dbReference type="ARBA" id="ARBA00042916"/>
    </source>
</evidence>
<evidence type="ECO:0000256" key="16">
    <source>
        <dbReference type="ARBA" id="ARBA00069760"/>
    </source>
</evidence>
<dbReference type="InterPro" id="IPR036838">
    <property type="entry name" value="Ribosomal_uS10_dom_sf"/>
</dbReference>
<evidence type="ECO:0000256" key="1">
    <source>
        <dbReference type="ARBA" id="ARBA00004305"/>
    </source>
</evidence>
<evidence type="ECO:0000256" key="8">
    <source>
        <dbReference type="ARBA" id="ARBA00022917"/>
    </source>
</evidence>
<dbReference type="FunFam" id="1.10.240.10:FF:000002">
    <property type="entry name" value="Tryptophan--tRNA ligase"/>
    <property type="match status" value="1"/>
</dbReference>
<dbReference type="NCBIfam" id="TIGR00233">
    <property type="entry name" value="trpS"/>
    <property type="match status" value="1"/>
</dbReference>
<evidence type="ECO:0000256" key="11">
    <source>
        <dbReference type="ARBA" id="ARBA00023274"/>
    </source>
</evidence>
<dbReference type="GO" id="GO:1990904">
    <property type="term" value="C:ribonucleoprotein complex"/>
    <property type="evidence" value="ECO:0007669"/>
    <property type="project" value="UniProtKB-KW"/>
</dbReference>
<proteinExistence type="inferred from homology"/>
<evidence type="ECO:0000256" key="3">
    <source>
        <dbReference type="ARBA" id="ARBA00007102"/>
    </source>
</evidence>
<evidence type="ECO:0000313" key="20">
    <source>
        <dbReference type="EMBL" id="PGH27927.1"/>
    </source>
</evidence>
<evidence type="ECO:0000256" key="6">
    <source>
        <dbReference type="ARBA" id="ARBA00022741"/>
    </source>
</evidence>
<keyword evidence="11" id="KW-0687">Ribonucleoprotein</keyword>
<dbReference type="InterPro" id="IPR002305">
    <property type="entry name" value="aa-tRNA-synth_Ic"/>
</dbReference>
<comment type="caution">
    <text evidence="20">The sequence shown here is derived from an EMBL/GenBank/DDBJ whole genome shotgun (WGS) entry which is preliminary data.</text>
</comment>
<keyword evidence="8" id="KW-0648">Protein biosynthesis</keyword>
<dbReference type="HAMAP" id="MF_00508">
    <property type="entry name" value="Ribosomal_uS10"/>
    <property type="match status" value="1"/>
</dbReference>
<accession>A0A2B7Z507</accession>